<keyword evidence="5" id="KW-1185">Reference proteome</keyword>
<feature type="domain" description="Vacuolar sorting protein Vps3844 C-terminal" evidence="3">
    <location>
        <begin position="268"/>
        <end position="372"/>
    </location>
</feature>
<keyword evidence="1" id="KW-0812">Transmembrane</keyword>
<evidence type="ECO:0000259" key="3">
    <source>
        <dbReference type="Pfam" id="PF12955"/>
    </source>
</evidence>
<comment type="caution">
    <text evidence="4">The sequence shown here is derived from an EMBL/GenBank/DDBJ whole genome shotgun (WGS) entry which is preliminary data.</text>
</comment>
<keyword evidence="2" id="KW-0732">Signal</keyword>
<accession>A0A151GK27</accession>
<organism evidence="4 5">
    <name type="scientific">Drechmeria coniospora</name>
    <name type="common">Nematophagous fungus</name>
    <name type="synonym">Meria coniospora</name>
    <dbReference type="NCBI Taxonomy" id="98403"/>
    <lineage>
        <taxon>Eukaryota</taxon>
        <taxon>Fungi</taxon>
        <taxon>Dikarya</taxon>
        <taxon>Ascomycota</taxon>
        <taxon>Pezizomycotina</taxon>
        <taxon>Sordariomycetes</taxon>
        <taxon>Hypocreomycetidae</taxon>
        <taxon>Hypocreales</taxon>
        <taxon>Ophiocordycipitaceae</taxon>
        <taxon>Drechmeria</taxon>
    </lineage>
</organism>
<feature type="transmembrane region" description="Helical" evidence="1">
    <location>
        <begin position="335"/>
        <end position="359"/>
    </location>
</feature>
<proteinExistence type="predicted"/>
<dbReference type="STRING" id="98403.A0A151GK27"/>
<feature type="chain" id="PRO_5007580603" description="Vacuolar sorting protein Vps3844 C-terminal domain-containing protein" evidence="2">
    <location>
        <begin position="19"/>
        <end position="378"/>
    </location>
</feature>
<evidence type="ECO:0000313" key="4">
    <source>
        <dbReference type="EMBL" id="KYK57473.1"/>
    </source>
</evidence>
<dbReference type="InParanoid" id="A0A151GK27"/>
<dbReference type="GeneID" id="63717126"/>
<dbReference type="GO" id="GO:0005783">
    <property type="term" value="C:endoplasmic reticulum"/>
    <property type="evidence" value="ECO:0007669"/>
    <property type="project" value="TreeGrafter"/>
</dbReference>
<keyword evidence="1" id="KW-1133">Transmembrane helix</keyword>
<dbReference type="Proteomes" id="UP000076580">
    <property type="component" value="Chromosome 02"/>
</dbReference>
<dbReference type="Pfam" id="PF12955">
    <property type="entry name" value="Vps3844_C"/>
    <property type="match status" value="1"/>
</dbReference>
<name>A0A151GK27_DRECN</name>
<dbReference type="InterPro" id="IPR053065">
    <property type="entry name" value="Archenteron_Induction-Rel"/>
</dbReference>
<dbReference type="RefSeq" id="XP_040656825.1">
    <property type="nucleotide sequence ID" value="XM_040801792.1"/>
</dbReference>
<evidence type="ECO:0000256" key="1">
    <source>
        <dbReference type="SAM" id="Phobius"/>
    </source>
</evidence>
<evidence type="ECO:0000313" key="5">
    <source>
        <dbReference type="Proteomes" id="UP000076580"/>
    </source>
</evidence>
<evidence type="ECO:0000256" key="2">
    <source>
        <dbReference type="SAM" id="SignalP"/>
    </source>
</evidence>
<dbReference type="PANTHER" id="PTHR36853">
    <property type="entry name" value="EXPRESSED PROTEIN"/>
    <property type="match status" value="1"/>
</dbReference>
<dbReference type="InterPro" id="IPR024382">
    <property type="entry name" value="Vps3844_C"/>
</dbReference>
<dbReference type="OrthoDB" id="5583277at2759"/>
<reference evidence="4 5" key="1">
    <citation type="journal article" date="2016" name="Sci. Rep.">
        <title>Insights into Adaptations to a Near-Obligate Nematode Endoparasitic Lifestyle from the Finished Genome of Drechmeria coniospora.</title>
        <authorList>
            <person name="Zhang L."/>
            <person name="Zhou Z."/>
            <person name="Guo Q."/>
            <person name="Fokkens L."/>
            <person name="Miskei M."/>
            <person name="Pocsi I."/>
            <person name="Zhang W."/>
            <person name="Chen M."/>
            <person name="Wang L."/>
            <person name="Sun Y."/>
            <person name="Donzelli B.G."/>
            <person name="Gibson D.M."/>
            <person name="Nelson D.R."/>
            <person name="Luo J.G."/>
            <person name="Rep M."/>
            <person name="Liu H."/>
            <person name="Yang S."/>
            <person name="Wang J."/>
            <person name="Krasnoff S.B."/>
            <person name="Xu Y."/>
            <person name="Molnar I."/>
            <person name="Lin M."/>
        </authorList>
    </citation>
    <scope>NUCLEOTIDE SEQUENCE [LARGE SCALE GENOMIC DNA]</scope>
    <source>
        <strain evidence="4 5">ARSEF 6962</strain>
    </source>
</reference>
<sequence length="378" mass="40324">MMKLTVGLVAALAGFSSALQPTAQVYIIPAREASAAPPSLSPGLARLVLLQRLAAIGQGPSINDVPNDANTEDAVSAMTRFGKTSPVLFGGENNGEPSQLVMMLDEMTEQQMEDLGRAFDMKPAFTITDPPSSNAHEELVTVDFRIAGITDVNQCSLREIANPLEECWNGKQAAVAKYNANQDPDVLQQLPQRLAQLVQLAKSGELETTILLLPSTSNSKSWSDLPQELRRRQAEQVISSYDKAAASSTSAVPEKPIAFPSKMPIAACFNSKKSCMIATGNCSSHGSCLDRYASAEEDGKKKEACFACHCLSTKSESGKVTHWAGPSCAKADISVAFWLFVGFTVAMVGIVWLAIVMLFNVGEEPLPGVIGAGVSRSK</sequence>
<keyword evidence="1" id="KW-0472">Membrane</keyword>
<feature type="signal peptide" evidence="2">
    <location>
        <begin position="1"/>
        <end position="18"/>
    </location>
</feature>
<dbReference type="EMBL" id="LAYC01000002">
    <property type="protein sequence ID" value="KYK57473.1"/>
    <property type="molecule type" value="Genomic_DNA"/>
</dbReference>
<gene>
    <name evidence="4" type="ORF">DCS_04483</name>
</gene>
<dbReference type="PANTHER" id="PTHR36853:SF1">
    <property type="entry name" value="DUF3844 DOMAIN-CONTAINING PROTEIN"/>
    <property type="match status" value="1"/>
</dbReference>
<dbReference type="AlphaFoldDB" id="A0A151GK27"/>
<protein>
    <recommendedName>
        <fullName evidence="3">Vacuolar sorting protein Vps3844 C-terminal domain-containing protein</fullName>
    </recommendedName>
</protein>